<gene>
    <name evidence="1" type="ORF">L6452_18056</name>
</gene>
<accession>A0ACB9C5A7</accession>
<evidence type="ECO:0000313" key="2">
    <source>
        <dbReference type="Proteomes" id="UP001055879"/>
    </source>
</evidence>
<evidence type="ECO:0000313" key="1">
    <source>
        <dbReference type="EMBL" id="KAI3729399.1"/>
    </source>
</evidence>
<sequence length="137" mass="14944">MIVPLGSQDYQIVEACNQGVCCSLFLQLSELLLSCPLRSLLEHEHLQMLLGEPLSQDSLMLALSMSLYPFEAAMERGKGRIPMMIDQSAIHYNTALGCGERTEGGKSERERKGSWGGGWGFKGASKTCTSSKKKGNS</sequence>
<dbReference type="Proteomes" id="UP001055879">
    <property type="component" value="Linkage Group LG05"/>
</dbReference>
<name>A0ACB9C5A7_ARCLA</name>
<comment type="caution">
    <text evidence="1">The sequence shown here is derived from an EMBL/GenBank/DDBJ whole genome shotgun (WGS) entry which is preliminary data.</text>
</comment>
<dbReference type="EMBL" id="CM042051">
    <property type="protein sequence ID" value="KAI3729399.1"/>
    <property type="molecule type" value="Genomic_DNA"/>
</dbReference>
<reference evidence="1 2" key="2">
    <citation type="journal article" date="2022" name="Mol. Ecol. Resour.">
        <title>The genomes of chicory, endive, great burdock and yacon provide insights into Asteraceae paleo-polyploidization history and plant inulin production.</title>
        <authorList>
            <person name="Fan W."/>
            <person name="Wang S."/>
            <person name="Wang H."/>
            <person name="Wang A."/>
            <person name="Jiang F."/>
            <person name="Liu H."/>
            <person name="Zhao H."/>
            <person name="Xu D."/>
            <person name="Zhang Y."/>
        </authorList>
    </citation>
    <scope>NUCLEOTIDE SEQUENCE [LARGE SCALE GENOMIC DNA]</scope>
    <source>
        <strain evidence="2">cv. Niubang</strain>
    </source>
</reference>
<keyword evidence="2" id="KW-1185">Reference proteome</keyword>
<reference evidence="2" key="1">
    <citation type="journal article" date="2022" name="Mol. Ecol. Resour.">
        <title>The genomes of chicory, endive, great burdock and yacon provide insights into Asteraceae palaeo-polyploidization history and plant inulin production.</title>
        <authorList>
            <person name="Fan W."/>
            <person name="Wang S."/>
            <person name="Wang H."/>
            <person name="Wang A."/>
            <person name="Jiang F."/>
            <person name="Liu H."/>
            <person name="Zhao H."/>
            <person name="Xu D."/>
            <person name="Zhang Y."/>
        </authorList>
    </citation>
    <scope>NUCLEOTIDE SEQUENCE [LARGE SCALE GENOMIC DNA]</scope>
    <source>
        <strain evidence="2">cv. Niubang</strain>
    </source>
</reference>
<protein>
    <submittedName>
        <fullName evidence="1">Uncharacterized protein</fullName>
    </submittedName>
</protein>
<organism evidence="1 2">
    <name type="scientific">Arctium lappa</name>
    <name type="common">Greater burdock</name>
    <name type="synonym">Lappa major</name>
    <dbReference type="NCBI Taxonomy" id="4217"/>
    <lineage>
        <taxon>Eukaryota</taxon>
        <taxon>Viridiplantae</taxon>
        <taxon>Streptophyta</taxon>
        <taxon>Embryophyta</taxon>
        <taxon>Tracheophyta</taxon>
        <taxon>Spermatophyta</taxon>
        <taxon>Magnoliopsida</taxon>
        <taxon>eudicotyledons</taxon>
        <taxon>Gunneridae</taxon>
        <taxon>Pentapetalae</taxon>
        <taxon>asterids</taxon>
        <taxon>campanulids</taxon>
        <taxon>Asterales</taxon>
        <taxon>Asteraceae</taxon>
        <taxon>Carduoideae</taxon>
        <taxon>Cardueae</taxon>
        <taxon>Arctiinae</taxon>
        <taxon>Arctium</taxon>
    </lineage>
</organism>
<proteinExistence type="predicted"/>